<gene>
    <name evidence="1" type="ORF">HO173_010905</name>
</gene>
<sequence>MAEERPKLRQELFGWQIFSATNAGSTFTKMSRGSDLMLPQQHDAPSIEAMQIRMLDGMCHSEDASKRFIGQQELHAI</sequence>
<accession>A0A8H6L0A9</accession>
<protein>
    <submittedName>
        <fullName evidence="1">Uncharacterized protein</fullName>
    </submittedName>
</protein>
<keyword evidence="2" id="KW-1185">Reference proteome</keyword>
<dbReference type="Proteomes" id="UP000578531">
    <property type="component" value="Unassembled WGS sequence"/>
</dbReference>
<reference evidence="1 2" key="1">
    <citation type="journal article" date="2020" name="Genomics">
        <title>Complete, high-quality genomes from long-read metagenomic sequencing of two wolf lichen thalli reveals enigmatic genome architecture.</title>
        <authorList>
            <person name="McKenzie S.K."/>
            <person name="Walston R.F."/>
            <person name="Allen J.L."/>
        </authorList>
    </citation>
    <scope>NUCLEOTIDE SEQUENCE [LARGE SCALE GENOMIC DNA]</scope>
    <source>
        <strain evidence="1">WasteWater2</strain>
    </source>
</reference>
<evidence type="ECO:0000313" key="2">
    <source>
        <dbReference type="Proteomes" id="UP000578531"/>
    </source>
</evidence>
<organism evidence="1 2">
    <name type="scientific">Letharia columbiana</name>
    <dbReference type="NCBI Taxonomy" id="112416"/>
    <lineage>
        <taxon>Eukaryota</taxon>
        <taxon>Fungi</taxon>
        <taxon>Dikarya</taxon>
        <taxon>Ascomycota</taxon>
        <taxon>Pezizomycotina</taxon>
        <taxon>Lecanoromycetes</taxon>
        <taxon>OSLEUM clade</taxon>
        <taxon>Lecanoromycetidae</taxon>
        <taxon>Lecanorales</taxon>
        <taxon>Lecanorineae</taxon>
        <taxon>Parmeliaceae</taxon>
        <taxon>Letharia</taxon>
    </lineage>
</organism>
<dbReference type="GeneID" id="59292551"/>
<dbReference type="AlphaFoldDB" id="A0A8H6L0A9"/>
<name>A0A8H6L0A9_9LECA</name>
<proteinExistence type="predicted"/>
<comment type="caution">
    <text evidence="1">The sequence shown here is derived from an EMBL/GenBank/DDBJ whole genome shotgun (WGS) entry which is preliminary data.</text>
</comment>
<dbReference type="EMBL" id="JACCJC010000064">
    <property type="protein sequence ID" value="KAF6230789.1"/>
    <property type="molecule type" value="Genomic_DNA"/>
</dbReference>
<dbReference type="RefSeq" id="XP_037160222.1">
    <property type="nucleotide sequence ID" value="XM_037312790.1"/>
</dbReference>
<evidence type="ECO:0000313" key="1">
    <source>
        <dbReference type="EMBL" id="KAF6230789.1"/>
    </source>
</evidence>